<dbReference type="PANTHER" id="PTHR46797:SF1">
    <property type="entry name" value="METHYLPHOSPHONATE SYNTHASE"/>
    <property type="match status" value="1"/>
</dbReference>
<dbReference type="EMBL" id="JARDXE010000028">
    <property type="protein sequence ID" value="MDE8649511.1"/>
    <property type="molecule type" value="Genomic_DNA"/>
</dbReference>
<dbReference type="InterPro" id="IPR001387">
    <property type="entry name" value="Cro/C1-type_HTH"/>
</dbReference>
<keyword evidence="1" id="KW-0238">DNA-binding</keyword>
<dbReference type="Proteomes" id="UP001217325">
    <property type="component" value="Unassembled WGS sequence"/>
</dbReference>
<evidence type="ECO:0000313" key="3">
    <source>
        <dbReference type="EMBL" id="MDE8649511.1"/>
    </source>
</evidence>
<dbReference type="InterPro" id="IPR050807">
    <property type="entry name" value="TransReg_Diox_bact_type"/>
</dbReference>
<dbReference type="GO" id="GO:0003677">
    <property type="term" value="F:DNA binding"/>
    <property type="evidence" value="ECO:0007669"/>
    <property type="project" value="UniProtKB-KW"/>
</dbReference>
<comment type="caution">
    <text evidence="3">The sequence shown here is derived from an EMBL/GenBank/DDBJ whole genome shotgun (WGS) entry which is preliminary data.</text>
</comment>
<dbReference type="PROSITE" id="PS50943">
    <property type="entry name" value="HTH_CROC1"/>
    <property type="match status" value="2"/>
</dbReference>
<dbReference type="GO" id="GO:0005829">
    <property type="term" value="C:cytosol"/>
    <property type="evidence" value="ECO:0007669"/>
    <property type="project" value="TreeGrafter"/>
</dbReference>
<evidence type="ECO:0000313" key="4">
    <source>
        <dbReference type="Proteomes" id="UP001217325"/>
    </source>
</evidence>
<evidence type="ECO:0000256" key="1">
    <source>
        <dbReference type="ARBA" id="ARBA00023125"/>
    </source>
</evidence>
<accession>A0AAW6LTJ2</accession>
<dbReference type="CDD" id="cd00093">
    <property type="entry name" value="HTH_XRE"/>
    <property type="match status" value="2"/>
</dbReference>
<name>A0AAW6LTJ2_RHOSG</name>
<dbReference type="Gene3D" id="1.10.260.40">
    <property type="entry name" value="lambda repressor-like DNA-binding domains"/>
    <property type="match status" value="2"/>
</dbReference>
<dbReference type="GO" id="GO:0003700">
    <property type="term" value="F:DNA-binding transcription factor activity"/>
    <property type="evidence" value="ECO:0007669"/>
    <property type="project" value="TreeGrafter"/>
</dbReference>
<dbReference type="SUPFAM" id="SSF47413">
    <property type="entry name" value="lambda repressor-like DNA-binding domains"/>
    <property type="match status" value="2"/>
</dbReference>
<feature type="domain" description="HTH cro/C1-type" evidence="2">
    <location>
        <begin position="92"/>
        <end position="143"/>
    </location>
</feature>
<dbReference type="InterPro" id="IPR010982">
    <property type="entry name" value="Lambda_DNA-bd_dom_sf"/>
</dbReference>
<dbReference type="AlphaFoldDB" id="A0AAW6LTJ2"/>
<organism evidence="3 4">
    <name type="scientific">Rhodococcus qingshengii</name>
    <dbReference type="NCBI Taxonomy" id="334542"/>
    <lineage>
        <taxon>Bacteria</taxon>
        <taxon>Bacillati</taxon>
        <taxon>Actinomycetota</taxon>
        <taxon>Actinomycetes</taxon>
        <taxon>Mycobacteriales</taxon>
        <taxon>Nocardiaceae</taxon>
        <taxon>Rhodococcus</taxon>
        <taxon>Rhodococcus erythropolis group</taxon>
    </lineage>
</organism>
<feature type="domain" description="HTH cro/C1-type" evidence="2">
    <location>
        <begin position="25"/>
        <end position="79"/>
    </location>
</feature>
<protein>
    <submittedName>
        <fullName evidence="3">Helix-turn-helix transcriptional regulator</fullName>
    </submittedName>
</protein>
<gene>
    <name evidence="3" type="ORF">PXH69_31540</name>
</gene>
<sequence length="159" mass="17302">MVSSNDERNAHMSRRVMRGFEPARLSRARESKGFSRADLARRAGVGGATVQQWESGNRSPQVDTLALVARTLDVPMSELVIVPEDERFPGDWRILLGLTQPQLGKLTGISTSMIARIERGEVLLTPASAQKLADALGISAIELHASYERARTRPAGVPA</sequence>
<proteinExistence type="predicted"/>
<dbReference type="SMART" id="SM00530">
    <property type="entry name" value="HTH_XRE"/>
    <property type="match status" value="2"/>
</dbReference>
<reference evidence="3" key="1">
    <citation type="submission" date="2023-02" db="EMBL/GenBank/DDBJ databases">
        <title>A novel hydrolase synthesized by Rhodococcus erythropolis HQ is responsible for the detoxification of Zearalenone.</title>
        <authorList>
            <person name="Hu J."/>
            <person name="Xu J."/>
        </authorList>
    </citation>
    <scope>NUCLEOTIDE SEQUENCE</scope>
    <source>
        <strain evidence="3">HQ</strain>
    </source>
</reference>
<dbReference type="Pfam" id="PF01381">
    <property type="entry name" value="HTH_3"/>
    <property type="match status" value="2"/>
</dbReference>
<evidence type="ECO:0000259" key="2">
    <source>
        <dbReference type="PROSITE" id="PS50943"/>
    </source>
</evidence>
<dbReference type="PANTHER" id="PTHR46797">
    <property type="entry name" value="HTH-TYPE TRANSCRIPTIONAL REGULATOR"/>
    <property type="match status" value="1"/>
</dbReference>